<dbReference type="GO" id="GO:0004348">
    <property type="term" value="F:glucosylceramidase activity"/>
    <property type="evidence" value="ECO:0007669"/>
    <property type="project" value="UniProtKB-EC"/>
</dbReference>
<feature type="domain" description="Glycosyl-hydrolase family 116 catalytic region" evidence="2">
    <location>
        <begin position="468"/>
        <end position="829"/>
    </location>
</feature>
<evidence type="ECO:0000313" key="5">
    <source>
        <dbReference type="Proteomes" id="UP000238701"/>
    </source>
</evidence>
<dbReference type="PANTHER" id="PTHR12654">
    <property type="entry name" value="BILE ACID BETA-GLUCOSIDASE-RELATED"/>
    <property type="match status" value="1"/>
</dbReference>
<keyword evidence="4" id="KW-0326">Glycosidase</keyword>
<dbReference type="EC" id="3.2.1.45" evidence="4"/>
<dbReference type="InterPro" id="IPR006311">
    <property type="entry name" value="TAT_signal"/>
</dbReference>
<accession>A0A2U3KQB1</accession>
<dbReference type="EMBL" id="OMOD01000134">
    <property type="protein sequence ID" value="SPF41858.1"/>
    <property type="molecule type" value="Genomic_DNA"/>
</dbReference>
<evidence type="ECO:0000259" key="3">
    <source>
        <dbReference type="Pfam" id="PF12215"/>
    </source>
</evidence>
<name>A0A2U3KQB1_9BACT</name>
<evidence type="ECO:0000256" key="1">
    <source>
        <dbReference type="SAM" id="SignalP"/>
    </source>
</evidence>
<dbReference type="AlphaFoldDB" id="A0A2U3KQB1"/>
<dbReference type="InterPro" id="IPR024462">
    <property type="entry name" value="GH116_N"/>
</dbReference>
<feature type="domain" description="Glycosyl-hydrolase family 116 N-terminal" evidence="3">
    <location>
        <begin position="97"/>
        <end position="407"/>
    </location>
</feature>
<dbReference type="InterPro" id="IPR052566">
    <property type="entry name" value="Non-lysos_glucosylceramidase"/>
</dbReference>
<evidence type="ECO:0000259" key="2">
    <source>
        <dbReference type="Pfam" id="PF04685"/>
    </source>
</evidence>
<dbReference type="PANTHER" id="PTHR12654:SF0">
    <property type="entry name" value="NON-LYSOSOMAL GLUCOSYLCERAMIDASE"/>
    <property type="match status" value="1"/>
</dbReference>
<dbReference type="Proteomes" id="UP000238701">
    <property type="component" value="Unassembled WGS sequence"/>
</dbReference>
<feature type="signal peptide" evidence="1">
    <location>
        <begin position="1"/>
        <end position="29"/>
    </location>
</feature>
<dbReference type="Pfam" id="PF04685">
    <property type="entry name" value="DUF608"/>
    <property type="match status" value="1"/>
</dbReference>
<dbReference type="InterPro" id="IPR006775">
    <property type="entry name" value="GH116_catalytic"/>
</dbReference>
<protein>
    <submittedName>
        <fullName evidence="4">Putative Glucosylceramidase</fullName>
        <ecNumber evidence="4">3.2.1.45</ecNumber>
    </submittedName>
</protein>
<dbReference type="GO" id="GO:0005975">
    <property type="term" value="P:carbohydrate metabolic process"/>
    <property type="evidence" value="ECO:0007669"/>
    <property type="project" value="InterPro"/>
</dbReference>
<reference evidence="5" key="1">
    <citation type="submission" date="2018-02" db="EMBL/GenBank/DDBJ databases">
        <authorList>
            <person name="Hausmann B."/>
        </authorList>
    </citation>
    <scope>NUCLEOTIDE SEQUENCE [LARGE SCALE GENOMIC DNA]</scope>
    <source>
        <strain evidence="5">Peat soil MAG SbA1</strain>
    </source>
</reference>
<keyword evidence="4" id="KW-0378">Hydrolase</keyword>
<feature type="chain" id="PRO_5015681691" evidence="1">
    <location>
        <begin position="30"/>
        <end position="839"/>
    </location>
</feature>
<evidence type="ECO:0000313" key="4">
    <source>
        <dbReference type="EMBL" id="SPF41858.1"/>
    </source>
</evidence>
<dbReference type="SUPFAM" id="SSF48208">
    <property type="entry name" value="Six-hairpin glycosidases"/>
    <property type="match status" value="1"/>
</dbReference>
<dbReference type="InterPro" id="IPR012341">
    <property type="entry name" value="6hp_glycosidase-like_sf"/>
</dbReference>
<keyword evidence="1" id="KW-0732">Signal</keyword>
<dbReference type="InterPro" id="IPR008928">
    <property type="entry name" value="6-hairpin_glycosidase_sf"/>
</dbReference>
<dbReference type="Gene3D" id="1.50.10.10">
    <property type="match status" value="1"/>
</dbReference>
<gene>
    <name evidence="4" type="ORF">SBA1_400003</name>
</gene>
<dbReference type="PROSITE" id="PS51318">
    <property type="entry name" value="TAT"/>
    <property type="match status" value="1"/>
</dbReference>
<organism evidence="4 5">
    <name type="scientific">Candidatus Sulfotelmatobacter kueseliae</name>
    <dbReference type="NCBI Taxonomy" id="2042962"/>
    <lineage>
        <taxon>Bacteria</taxon>
        <taxon>Pseudomonadati</taxon>
        <taxon>Acidobacteriota</taxon>
        <taxon>Terriglobia</taxon>
        <taxon>Terriglobales</taxon>
        <taxon>Candidatus Korobacteraceae</taxon>
        <taxon>Candidatus Sulfotelmatobacter</taxon>
    </lineage>
</organism>
<dbReference type="Pfam" id="PF12215">
    <property type="entry name" value="Glyco_hydr_116N"/>
    <property type="match status" value="1"/>
</dbReference>
<proteinExistence type="predicted"/>
<dbReference type="GO" id="GO:0008422">
    <property type="term" value="F:beta-glucosidase activity"/>
    <property type="evidence" value="ECO:0007669"/>
    <property type="project" value="TreeGrafter"/>
</dbReference>
<sequence length="839" mass="94258">MAKRPISRRKFLLHSSSAAGLMLAGGPLAGMPAPVAAETSTTLGDRSQTPTVPAGTIPSCAWKRPLGDLPKIALMPEDGVPPQDRAGLNTLTRVKKGVPLGGIGAGNFMYNICGTFGPWQMKVGRYEERFLAQGAFHIREQVDGKRATARTLATDDVLPAWPRLQPGEGEYYALFPRGWCTYRPFETNIALEFFTSVIKDNYRETSLPAALFQFRIHNPLSSPVEVSVMFTFPNAPYTGPQNTPMGKPKGADVDETARERRGLTNDLARDEHSGITAILMKAHHPTNPPETENSEWCIATNAPASHTTVWDGEGDGAEIWQDFSADGELADKPLSLDSKLPSGALCVKVKVAPGSEVTVPFALTWYFPQIEFGHGTRWWRRYTEYYPAKPGQAFEIAKEALLKAGEWLKAVEGWQTPIVQNPAYPDWLKQSVLNELYYATFGGSFWENGCITKPKKFGNRPGQHLASVMECQEYAFAETFDVRHHASRSNRDLWPQIERDILLVFSDFIRDSPDGSCPHDAGSISGDPFFEYDGYGRWYNTSPMGIKGRITTPWSEFSPKFIQQCHAYWHETKDSKFLDDVWPALVRTYRYQKTTDTDGDGLSEMKSSEYKDNKLFNAILWLGALEALEALAEHRMDKALLEEFTAERKKAQASTEEQFWNEELGYYQYNAHNPDIMADATVGERYVDVTGLPPVVNADRLTSHYRQLFRRAVLPLRDFNGDGVGDMGAANALHPDSTPGVGDSEYAHQFEVWTGVSYCAAANLYHWGKRIPDGSLQADALLLAWGLYYQTWVNEQTAYWFSTPEAWRLEDPKKFRALMYQRARGIWELAMELSDPYRS</sequence>